<gene>
    <name evidence="1" type="ORF">AVEN_217208_1</name>
</gene>
<dbReference type="AlphaFoldDB" id="A0A4Y2QZJ4"/>
<comment type="caution">
    <text evidence="1">The sequence shown here is derived from an EMBL/GenBank/DDBJ whole genome shotgun (WGS) entry which is preliminary data.</text>
</comment>
<dbReference type="Proteomes" id="UP000499080">
    <property type="component" value="Unassembled WGS sequence"/>
</dbReference>
<name>A0A4Y2QZJ4_ARAVE</name>
<keyword evidence="2" id="KW-1185">Reference proteome</keyword>
<reference evidence="1 2" key="1">
    <citation type="journal article" date="2019" name="Sci. Rep.">
        <title>Orb-weaving spider Araneus ventricosus genome elucidates the spidroin gene catalogue.</title>
        <authorList>
            <person name="Kono N."/>
            <person name="Nakamura H."/>
            <person name="Ohtoshi R."/>
            <person name="Moran D.A.P."/>
            <person name="Shinohara A."/>
            <person name="Yoshida Y."/>
            <person name="Fujiwara M."/>
            <person name="Mori M."/>
            <person name="Tomita M."/>
            <person name="Arakawa K."/>
        </authorList>
    </citation>
    <scope>NUCLEOTIDE SEQUENCE [LARGE SCALE GENOMIC DNA]</scope>
</reference>
<dbReference type="EMBL" id="BGPR01015284">
    <property type="protein sequence ID" value="GBN68656.1"/>
    <property type="molecule type" value="Genomic_DNA"/>
</dbReference>
<evidence type="ECO:0000313" key="1">
    <source>
        <dbReference type="EMBL" id="GBN68656.1"/>
    </source>
</evidence>
<evidence type="ECO:0000313" key="2">
    <source>
        <dbReference type="Proteomes" id="UP000499080"/>
    </source>
</evidence>
<protein>
    <submittedName>
        <fullName evidence="1">Uncharacterized protein</fullName>
    </submittedName>
</protein>
<accession>A0A4Y2QZJ4</accession>
<sequence length="172" mass="19158">MLVTSSRTCRKLVESNSLQRQSSWPGNIPQWRRRAEVVSALRRRISSIATLSGVRIDSSRWEQDRDHREDGQAPPRGTSTAVVVCAAQHEGEPYRGATQSQHSAYSPGLLSSNYHQFQHLKRFLAGQHFPSGDDMQTAGSALGWWISSTTVYRNSSRVIDTCLNFGGPCVAR</sequence>
<proteinExistence type="predicted"/>
<organism evidence="1 2">
    <name type="scientific">Araneus ventricosus</name>
    <name type="common">Orbweaver spider</name>
    <name type="synonym">Epeira ventricosa</name>
    <dbReference type="NCBI Taxonomy" id="182803"/>
    <lineage>
        <taxon>Eukaryota</taxon>
        <taxon>Metazoa</taxon>
        <taxon>Ecdysozoa</taxon>
        <taxon>Arthropoda</taxon>
        <taxon>Chelicerata</taxon>
        <taxon>Arachnida</taxon>
        <taxon>Araneae</taxon>
        <taxon>Araneomorphae</taxon>
        <taxon>Entelegynae</taxon>
        <taxon>Araneoidea</taxon>
        <taxon>Araneidae</taxon>
        <taxon>Araneus</taxon>
    </lineage>
</organism>